<keyword evidence="12" id="KW-1185">Reference proteome</keyword>
<dbReference type="FunFam" id="3.10.20.80:FF:000001">
    <property type="entry name" value="Translation initiation factor IF-3"/>
    <property type="match status" value="1"/>
</dbReference>
<sequence>MKSIAAPQKEGPRINREIRAREVQLIDSEGKNHGVIQLPDALGIAEAAGLDLVEIAPNSTPPVCKILDYGRFRFAEQKKAAEARKKQKVVEVKEIKLRPGIDDHDYGVKMKAVRRFFEEGDKVKVTLRFRGREIAHQDIGYRLLSRVKAETATLAKVELEPSMEGRQMVMVLAPR</sequence>
<dbReference type="InterPro" id="IPR019815">
    <property type="entry name" value="Translation_initiation_fac_3_C"/>
</dbReference>
<dbReference type="PANTHER" id="PTHR10938">
    <property type="entry name" value="TRANSLATION INITIATION FACTOR IF-3"/>
    <property type="match status" value="1"/>
</dbReference>
<dbReference type="FunFam" id="3.30.110.10:FF:000001">
    <property type="entry name" value="Translation initiation factor IF-3"/>
    <property type="match status" value="1"/>
</dbReference>
<reference evidence="12" key="2">
    <citation type="submission" date="2019-09" db="EMBL/GenBank/DDBJ databases">
        <title>Isolation and complete genome sequencing of Methylocystis species.</title>
        <authorList>
            <person name="Rumah B.L."/>
            <person name="Stead C.E."/>
            <person name="Stevens B.C."/>
            <person name="Minton N.P."/>
            <person name="Grosse-Honebrink A."/>
            <person name="Zhang Y."/>
        </authorList>
    </citation>
    <scope>NUCLEOTIDE SEQUENCE [LARGE SCALE GENOMIC DNA]</scope>
    <source>
        <strain evidence="12">BRCS1</strain>
    </source>
</reference>
<evidence type="ECO:0000256" key="5">
    <source>
        <dbReference type="NCBIfam" id="TIGR00168"/>
    </source>
</evidence>
<feature type="domain" description="Translation initiation factor 3 C-terminal" evidence="7">
    <location>
        <begin position="90"/>
        <end position="174"/>
    </location>
</feature>
<evidence type="ECO:0000313" key="12">
    <source>
        <dbReference type="Proteomes" id="UP000424673"/>
    </source>
</evidence>
<comment type="function">
    <text evidence="4 6">IF-3 binds to the 30S ribosomal subunit and shifts the equilibrium between 70S ribosomes and their 50S and 30S subunits in favor of the free subunits, thus enhancing the availability of 30S subunits on which protein synthesis initiation begins.</text>
</comment>
<dbReference type="EMBL" id="CP044328">
    <property type="protein sequence ID" value="QGM95211.1"/>
    <property type="molecule type" value="Genomic_DNA"/>
</dbReference>
<dbReference type="SUPFAM" id="SSF54364">
    <property type="entry name" value="Translation initiation factor IF3, N-terminal domain"/>
    <property type="match status" value="1"/>
</dbReference>
<keyword evidence="3 4" id="KW-0648">Protein biosynthesis</keyword>
<evidence type="ECO:0000313" key="11">
    <source>
        <dbReference type="Proteomes" id="UP000273982"/>
    </source>
</evidence>
<dbReference type="NCBIfam" id="TIGR00168">
    <property type="entry name" value="infC"/>
    <property type="match status" value="1"/>
</dbReference>
<dbReference type="GO" id="GO:0016020">
    <property type="term" value="C:membrane"/>
    <property type="evidence" value="ECO:0007669"/>
    <property type="project" value="TreeGrafter"/>
</dbReference>
<dbReference type="Gene3D" id="3.10.20.80">
    <property type="entry name" value="Translation initiation factor 3 (IF-3), N-terminal domain"/>
    <property type="match status" value="1"/>
</dbReference>
<keyword evidence="2 4" id="KW-0396">Initiation factor</keyword>
<evidence type="ECO:0000259" key="8">
    <source>
        <dbReference type="Pfam" id="PF05198"/>
    </source>
</evidence>
<keyword evidence="4" id="KW-0963">Cytoplasm</keyword>
<dbReference type="KEGG" id="mros:EHO51_09055"/>
<dbReference type="AlphaFoldDB" id="A0A3G8M4L9"/>
<accession>A0A3G8M4L9</accession>
<dbReference type="GO" id="GO:0043022">
    <property type="term" value="F:ribosome binding"/>
    <property type="evidence" value="ECO:0007669"/>
    <property type="project" value="UniProtKB-ARBA"/>
</dbReference>
<evidence type="ECO:0000256" key="2">
    <source>
        <dbReference type="ARBA" id="ARBA00022540"/>
    </source>
</evidence>
<reference evidence="10 12" key="3">
    <citation type="journal article" date="2021" name="AMB Express">
        <title>Isolation and characterisation of Methylocystis spp. for poly-3-hydroxybutyrate production using waste methane feedstocks.</title>
        <authorList>
            <person name="Rumah B.L."/>
            <person name="Stead C.E."/>
            <person name="Claxton Stevens B.H."/>
            <person name="Minton N.P."/>
            <person name="Grosse-Honebrink A."/>
            <person name="Zhang Y."/>
        </authorList>
    </citation>
    <scope>NUCLEOTIDE SEQUENCE [LARGE SCALE GENOMIC DNA]</scope>
    <source>
        <strain evidence="10 12">BRCS1</strain>
    </source>
</reference>
<dbReference type="GO" id="GO:0005829">
    <property type="term" value="C:cytosol"/>
    <property type="evidence" value="ECO:0007669"/>
    <property type="project" value="TreeGrafter"/>
</dbReference>
<dbReference type="InterPro" id="IPR019813">
    <property type="entry name" value="Translation_initiation_fac3_CS"/>
</dbReference>
<evidence type="ECO:0000259" key="7">
    <source>
        <dbReference type="Pfam" id="PF00707"/>
    </source>
</evidence>
<evidence type="ECO:0000313" key="10">
    <source>
        <dbReference type="EMBL" id="QGM95211.1"/>
    </source>
</evidence>
<comment type="subunit">
    <text evidence="4 6">Monomer.</text>
</comment>
<dbReference type="GO" id="GO:0003743">
    <property type="term" value="F:translation initiation factor activity"/>
    <property type="evidence" value="ECO:0007669"/>
    <property type="project" value="UniProtKB-UniRule"/>
</dbReference>
<dbReference type="Proteomes" id="UP000424673">
    <property type="component" value="Chromosome"/>
</dbReference>
<organism evidence="9 11">
    <name type="scientific">Methylocystis rosea</name>
    <dbReference type="NCBI Taxonomy" id="173366"/>
    <lineage>
        <taxon>Bacteria</taxon>
        <taxon>Pseudomonadati</taxon>
        <taxon>Pseudomonadota</taxon>
        <taxon>Alphaproteobacteria</taxon>
        <taxon>Hyphomicrobiales</taxon>
        <taxon>Methylocystaceae</taxon>
        <taxon>Methylocystis</taxon>
    </lineage>
</organism>
<gene>
    <name evidence="4" type="primary">infC</name>
    <name evidence="9" type="ORF">EHO51_09055</name>
    <name evidence="10" type="ORF">F7D13_14890</name>
</gene>
<dbReference type="PANTHER" id="PTHR10938:SF0">
    <property type="entry name" value="TRANSLATION INITIATION FACTOR IF-3, MITOCHONDRIAL"/>
    <property type="match status" value="1"/>
</dbReference>
<dbReference type="RefSeq" id="WP_018408763.1">
    <property type="nucleotide sequence ID" value="NZ_CP034086.1"/>
</dbReference>
<evidence type="ECO:0000256" key="1">
    <source>
        <dbReference type="ARBA" id="ARBA00005439"/>
    </source>
</evidence>
<comment type="similarity">
    <text evidence="1 4 6">Belongs to the IF-3 family.</text>
</comment>
<evidence type="ECO:0000256" key="4">
    <source>
        <dbReference type="HAMAP-Rule" id="MF_00080"/>
    </source>
</evidence>
<dbReference type="InterPro" id="IPR036787">
    <property type="entry name" value="T_IF-3_N_sf"/>
</dbReference>
<dbReference type="InterPro" id="IPR001288">
    <property type="entry name" value="Translation_initiation_fac_3"/>
</dbReference>
<dbReference type="GO" id="GO:0032790">
    <property type="term" value="P:ribosome disassembly"/>
    <property type="evidence" value="ECO:0007669"/>
    <property type="project" value="TreeGrafter"/>
</dbReference>
<evidence type="ECO:0000256" key="6">
    <source>
        <dbReference type="RuleBase" id="RU000646"/>
    </source>
</evidence>
<evidence type="ECO:0000256" key="3">
    <source>
        <dbReference type="ARBA" id="ARBA00022917"/>
    </source>
</evidence>
<dbReference type="Proteomes" id="UP000273982">
    <property type="component" value="Chromosome"/>
</dbReference>
<dbReference type="InterPro" id="IPR036788">
    <property type="entry name" value="T_IF-3_C_sf"/>
</dbReference>
<proteinExistence type="inferred from homology"/>
<protein>
    <recommendedName>
        <fullName evidence="4 5">Translation initiation factor IF-3</fullName>
    </recommendedName>
</protein>
<name>A0A3G8M4L9_9HYPH</name>
<comment type="subcellular location">
    <subcellularLocation>
        <location evidence="4 6">Cytoplasm</location>
    </subcellularLocation>
</comment>
<dbReference type="HAMAP" id="MF_00080">
    <property type="entry name" value="IF_3"/>
    <property type="match status" value="1"/>
</dbReference>
<dbReference type="PROSITE" id="PS00938">
    <property type="entry name" value="IF3"/>
    <property type="match status" value="1"/>
</dbReference>
<reference evidence="9 11" key="1">
    <citation type="submission" date="2018-11" db="EMBL/GenBank/DDBJ databases">
        <title>Genome squencing of methanotrophic bacteria isolated from alkaline groundwater in Korea.</title>
        <authorList>
            <person name="Nguyen L.N."/>
        </authorList>
    </citation>
    <scope>NUCLEOTIDE SEQUENCE [LARGE SCALE GENOMIC DNA]</scope>
    <source>
        <strain evidence="9 11">GW6</strain>
    </source>
</reference>
<dbReference type="Pfam" id="PF05198">
    <property type="entry name" value="IF3_N"/>
    <property type="match status" value="1"/>
</dbReference>
<evidence type="ECO:0000313" key="9">
    <source>
        <dbReference type="EMBL" id="AZG76866.1"/>
    </source>
</evidence>
<dbReference type="InterPro" id="IPR019814">
    <property type="entry name" value="Translation_initiation_fac_3_N"/>
</dbReference>
<dbReference type="Pfam" id="PF00707">
    <property type="entry name" value="IF3_C"/>
    <property type="match status" value="1"/>
</dbReference>
<dbReference type="Gene3D" id="3.30.110.10">
    <property type="entry name" value="Translation initiation factor 3 (IF-3), C-terminal domain"/>
    <property type="match status" value="1"/>
</dbReference>
<dbReference type="EMBL" id="CP034086">
    <property type="protein sequence ID" value="AZG76866.1"/>
    <property type="molecule type" value="Genomic_DNA"/>
</dbReference>
<dbReference type="SUPFAM" id="SSF55200">
    <property type="entry name" value="Translation initiation factor IF3, C-terminal domain"/>
    <property type="match status" value="1"/>
</dbReference>
<feature type="domain" description="Translation initiation factor 3 N-terminal" evidence="8">
    <location>
        <begin position="14"/>
        <end position="83"/>
    </location>
</feature>